<dbReference type="Pfam" id="PF20458">
    <property type="entry name" value="DUF6711"/>
    <property type="match status" value="1"/>
</dbReference>
<evidence type="ECO:0000313" key="1">
    <source>
        <dbReference type="EMBL" id="DAE13698.1"/>
    </source>
</evidence>
<sequence>MQALVSVNGVDLPEPSSYSATTSTIVDSGRNVQGKVVGSVVRHDVAKVALKWNYLTAKQWASVIGPFTRNFYCTVRFYNQATASYSTRQMYVSDRTAGMWRRGPNTGNVMGWTDCSLSLVEV</sequence>
<dbReference type="InterPro" id="IPR046557">
    <property type="entry name" value="DUF6711"/>
</dbReference>
<protein>
    <submittedName>
        <fullName evidence="1">Uncharacterized protein</fullName>
    </submittedName>
</protein>
<organism evidence="1">
    <name type="scientific">Siphoviridae sp. ctQqU1</name>
    <dbReference type="NCBI Taxonomy" id="2825496"/>
    <lineage>
        <taxon>Viruses</taxon>
        <taxon>Duplodnaviria</taxon>
        <taxon>Heunggongvirae</taxon>
        <taxon>Uroviricota</taxon>
        <taxon>Caudoviricetes</taxon>
    </lineage>
</organism>
<dbReference type="EMBL" id="BK015568">
    <property type="protein sequence ID" value="DAE13698.1"/>
    <property type="molecule type" value="Genomic_DNA"/>
</dbReference>
<name>A0A8S5Q3I2_9CAUD</name>
<proteinExistence type="predicted"/>
<reference evidence="1" key="1">
    <citation type="journal article" date="2021" name="Proc. Natl. Acad. Sci. U.S.A.">
        <title>A Catalog of Tens of Thousands of Viruses from Human Metagenomes Reveals Hidden Associations with Chronic Diseases.</title>
        <authorList>
            <person name="Tisza M.J."/>
            <person name="Buck C.B."/>
        </authorList>
    </citation>
    <scope>NUCLEOTIDE SEQUENCE</scope>
    <source>
        <strain evidence="1">CtQqU1</strain>
    </source>
</reference>
<accession>A0A8S5Q3I2</accession>